<dbReference type="PANTHER" id="PTHR46401:SF2">
    <property type="entry name" value="GLYCOSYLTRANSFERASE WBBK-RELATED"/>
    <property type="match status" value="1"/>
</dbReference>
<accession>A0A4D6U7M2</accession>
<name>A0A4D6U7M2_PLESH</name>
<dbReference type="PANTHER" id="PTHR46401">
    <property type="entry name" value="GLYCOSYLTRANSFERASE WBBK-RELATED"/>
    <property type="match status" value="1"/>
</dbReference>
<dbReference type="AlphaFoldDB" id="A0A4D6U7M2"/>
<dbReference type="GO" id="GO:0016757">
    <property type="term" value="F:glycosyltransferase activity"/>
    <property type="evidence" value="ECO:0007669"/>
    <property type="project" value="InterPro"/>
</dbReference>
<dbReference type="CDD" id="cd03794">
    <property type="entry name" value="GT4_WbuB-like"/>
    <property type="match status" value="1"/>
</dbReference>
<dbReference type="Gene3D" id="3.40.50.2000">
    <property type="entry name" value="Glycogen Phosphorylase B"/>
    <property type="match status" value="2"/>
</dbReference>
<evidence type="ECO:0000313" key="2">
    <source>
        <dbReference type="EMBL" id="QCH03249.1"/>
    </source>
</evidence>
<dbReference type="SUPFAM" id="SSF53756">
    <property type="entry name" value="UDP-Glycosyltransferase/glycogen phosphorylase"/>
    <property type="match status" value="1"/>
</dbReference>
<dbReference type="GO" id="GO:0009103">
    <property type="term" value="P:lipopolysaccharide biosynthetic process"/>
    <property type="evidence" value="ECO:0007669"/>
    <property type="project" value="TreeGrafter"/>
</dbReference>
<reference evidence="2" key="1">
    <citation type="journal article" date="2019" name="Front. Microbiol.">
        <title>O-Antigen Gene Clusters of Plesiomonas shigelloides Serogroups and Its Application in Development of a Molecular Serotyping Scheme.</title>
        <authorList>
            <person name="Xi D."/>
            <person name="Wang X."/>
            <person name="Ning K."/>
            <person name="Liu Q."/>
            <person name="Jing F."/>
            <person name="Guo X."/>
            <person name="Cao B."/>
        </authorList>
    </citation>
    <scope>NUCLEOTIDE SEQUENCE</scope>
    <source>
        <strain evidence="2">O33H38</strain>
    </source>
</reference>
<dbReference type="EMBL" id="MK551186">
    <property type="protein sequence ID" value="QCH03249.1"/>
    <property type="molecule type" value="Genomic_DNA"/>
</dbReference>
<sequence length="396" mass="45252">MLIELYGKKMSRTRIIYISEYLGSEYNSTSYYWTKILMNLCRSFDILVVAPASKENLLFLSTAKFEYVTYDYIPFDKSSMSSRLMAYLKMCFSMYGVIKRLISKNDIVISGTNPIFNLFFLSLLKKKFCFKWLLFGYDIFPENLIPGEVIKSINPIYQIANFLFSKLYLSPTAIVVVGRDMQHLLMRKTNYKVPIHYIPNWADHNDTFPVISSKSSGRVIFQFFGNMGRLQDIENILEAIPLVKNKKAYFSFVGDGAEAQKIRDSIDRMQDPRVVFKGACPMSLRNEILSSCDVALISLKPKMYGLAVPSKSYFSLAANKPILVIGDVNSELRQLVKEFKVGWDCDAGSPLKLANLIDDICDNEGQLLRMNVRDIMIGNFSEEISLSKINNLISML</sequence>
<dbReference type="Pfam" id="PF13692">
    <property type="entry name" value="Glyco_trans_1_4"/>
    <property type="match status" value="1"/>
</dbReference>
<keyword evidence="1 2" id="KW-0808">Transferase</keyword>
<proteinExistence type="predicted"/>
<gene>
    <name evidence="2" type="primary">wbuB</name>
</gene>
<organism evidence="2">
    <name type="scientific">Plesiomonas shigelloides</name>
    <name type="common">Aeromonas shigelloides</name>
    <dbReference type="NCBI Taxonomy" id="703"/>
    <lineage>
        <taxon>Bacteria</taxon>
        <taxon>Pseudomonadati</taxon>
        <taxon>Pseudomonadota</taxon>
        <taxon>Gammaproteobacteria</taxon>
        <taxon>Enterobacterales</taxon>
        <taxon>Enterobacteriaceae</taxon>
        <taxon>Plesiomonas</taxon>
    </lineage>
</organism>
<evidence type="ECO:0000256" key="1">
    <source>
        <dbReference type="ARBA" id="ARBA00022679"/>
    </source>
</evidence>
<protein>
    <submittedName>
        <fullName evidence="2">Glycosyltransferase WbuB</fullName>
    </submittedName>
</protein>